<evidence type="ECO:0000256" key="6">
    <source>
        <dbReference type="ARBA" id="ARBA00022692"/>
    </source>
</evidence>
<evidence type="ECO:0000256" key="15">
    <source>
        <dbReference type="RuleBase" id="RU003357"/>
    </source>
</evidence>
<reference evidence="20" key="1">
    <citation type="journal article" date="2023" name="Int. J. Syst. Evol. Microbiol.">
        <title>Mesoterricola silvestris gen. nov., sp. nov., Mesoterricola sediminis sp. nov., Geothrix oryzae sp. nov., Geothrix edaphica sp. nov., Geothrix rubra sp. nov., and Geothrix limicola sp. nov., six novel members of Acidobacteriota isolated from soils.</title>
        <authorList>
            <person name="Itoh H."/>
            <person name="Sugisawa Y."/>
            <person name="Mise K."/>
            <person name="Xu Z."/>
            <person name="Kuniyasu M."/>
            <person name="Ushijima N."/>
            <person name="Kawano K."/>
            <person name="Kobayashi E."/>
            <person name="Shiratori Y."/>
            <person name="Masuda Y."/>
            <person name="Senoo K."/>
        </authorList>
    </citation>
    <scope>NUCLEOTIDE SEQUENCE [LARGE SCALE GENOMIC DNA]</scope>
    <source>
        <strain evidence="20">W79</strain>
    </source>
</reference>
<evidence type="ECO:0000256" key="13">
    <source>
        <dbReference type="ARBA" id="ARBA00023237"/>
    </source>
</evidence>
<evidence type="ECO:0000256" key="12">
    <source>
        <dbReference type="ARBA" id="ARBA00023170"/>
    </source>
</evidence>
<feature type="signal peptide" evidence="16">
    <location>
        <begin position="1"/>
        <end position="19"/>
    </location>
</feature>
<keyword evidence="13 14" id="KW-0998">Cell outer membrane</keyword>
<dbReference type="InterPro" id="IPR036942">
    <property type="entry name" value="Beta-barrel_TonB_sf"/>
</dbReference>
<dbReference type="GO" id="GO:0015344">
    <property type="term" value="F:siderophore uptake transmembrane transporter activity"/>
    <property type="evidence" value="ECO:0007669"/>
    <property type="project" value="TreeGrafter"/>
</dbReference>
<dbReference type="GO" id="GO:0009279">
    <property type="term" value="C:cell outer membrane"/>
    <property type="evidence" value="ECO:0007669"/>
    <property type="project" value="UniProtKB-SubCell"/>
</dbReference>
<keyword evidence="8" id="KW-0408">Iron</keyword>
<dbReference type="Pfam" id="PF07715">
    <property type="entry name" value="Plug"/>
    <property type="match status" value="1"/>
</dbReference>
<evidence type="ECO:0000256" key="14">
    <source>
        <dbReference type="PROSITE-ProRule" id="PRU01360"/>
    </source>
</evidence>
<evidence type="ECO:0000256" key="9">
    <source>
        <dbReference type="ARBA" id="ARBA00023065"/>
    </source>
</evidence>
<evidence type="ECO:0000313" key="20">
    <source>
        <dbReference type="Proteomes" id="UP001238179"/>
    </source>
</evidence>
<dbReference type="PANTHER" id="PTHR32552:SF68">
    <property type="entry name" value="FERRICHROME OUTER MEMBRANE TRANSPORTER_PHAGE RECEPTOR"/>
    <property type="match status" value="1"/>
</dbReference>
<gene>
    <name evidence="19" type="primary">bfrI</name>
    <name evidence="19" type="ORF">METEAL_14610</name>
</gene>
<keyword evidence="7 16" id="KW-0732">Signal</keyword>
<dbReference type="InterPro" id="IPR012910">
    <property type="entry name" value="Plug_dom"/>
</dbReference>
<dbReference type="Pfam" id="PF00593">
    <property type="entry name" value="TonB_dep_Rec_b-barrel"/>
    <property type="match status" value="1"/>
</dbReference>
<evidence type="ECO:0000256" key="1">
    <source>
        <dbReference type="ARBA" id="ARBA00004571"/>
    </source>
</evidence>
<evidence type="ECO:0000256" key="10">
    <source>
        <dbReference type="ARBA" id="ARBA00023077"/>
    </source>
</evidence>
<dbReference type="RefSeq" id="WP_316415201.1">
    <property type="nucleotide sequence ID" value="NZ_AP027080.1"/>
</dbReference>
<dbReference type="PANTHER" id="PTHR32552">
    <property type="entry name" value="FERRICHROME IRON RECEPTOR-RELATED"/>
    <property type="match status" value="1"/>
</dbReference>
<dbReference type="KEGG" id="msil:METEAL_14610"/>
<keyword evidence="10 15" id="KW-0798">TonB box</keyword>
<dbReference type="Gene3D" id="2.170.130.10">
    <property type="entry name" value="TonB-dependent receptor, plug domain"/>
    <property type="match status" value="1"/>
</dbReference>
<dbReference type="AlphaFoldDB" id="A0AA48GQR8"/>
<evidence type="ECO:0000256" key="16">
    <source>
        <dbReference type="SAM" id="SignalP"/>
    </source>
</evidence>
<evidence type="ECO:0000259" key="17">
    <source>
        <dbReference type="Pfam" id="PF00593"/>
    </source>
</evidence>
<evidence type="ECO:0000256" key="8">
    <source>
        <dbReference type="ARBA" id="ARBA00023004"/>
    </source>
</evidence>
<feature type="domain" description="TonB-dependent receptor plug" evidence="18">
    <location>
        <begin position="62"/>
        <end position="164"/>
    </location>
</feature>
<dbReference type="NCBIfam" id="TIGR01783">
    <property type="entry name" value="TonB-siderophor"/>
    <property type="match status" value="1"/>
</dbReference>
<proteinExistence type="inferred from homology"/>
<keyword evidence="3 14" id="KW-0813">Transport</keyword>
<name>A0AA48GQR8_9BACT</name>
<comment type="similarity">
    <text evidence="2 14 15">Belongs to the TonB-dependent receptor family.</text>
</comment>
<dbReference type="FunFam" id="2.170.130.10:FF:000001">
    <property type="entry name" value="Catecholate siderophore TonB-dependent receptor"/>
    <property type="match status" value="1"/>
</dbReference>
<keyword evidence="20" id="KW-1185">Reference proteome</keyword>
<evidence type="ECO:0000256" key="11">
    <source>
        <dbReference type="ARBA" id="ARBA00023136"/>
    </source>
</evidence>
<evidence type="ECO:0000256" key="4">
    <source>
        <dbReference type="ARBA" id="ARBA00022452"/>
    </source>
</evidence>
<dbReference type="PROSITE" id="PS52016">
    <property type="entry name" value="TONB_DEPENDENT_REC_3"/>
    <property type="match status" value="1"/>
</dbReference>
<dbReference type="Proteomes" id="UP001238179">
    <property type="component" value="Chromosome"/>
</dbReference>
<evidence type="ECO:0000256" key="7">
    <source>
        <dbReference type="ARBA" id="ARBA00022729"/>
    </source>
</evidence>
<dbReference type="GO" id="GO:0038023">
    <property type="term" value="F:signaling receptor activity"/>
    <property type="evidence" value="ECO:0007669"/>
    <property type="project" value="InterPro"/>
</dbReference>
<evidence type="ECO:0000313" key="19">
    <source>
        <dbReference type="EMBL" id="BDU72287.1"/>
    </source>
</evidence>
<dbReference type="GO" id="GO:0015891">
    <property type="term" value="P:siderophore transport"/>
    <property type="evidence" value="ECO:0007669"/>
    <property type="project" value="InterPro"/>
</dbReference>
<dbReference type="InterPro" id="IPR010105">
    <property type="entry name" value="TonB_sidphr_rcpt"/>
</dbReference>
<evidence type="ECO:0000256" key="5">
    <source>
        <dbReference type="ARBA" id="ARBA00022496"/>
    </source>
</evidence>
<evidence type="ECO:0000256" key="2">
    <source>
        <dbReference type="ARBA" id="ARBA00009810"/>
    </source>
</evidence>
<evidence type="ECO:0000256" key="3">
    <source>
        <dbReference type="ARBA" id="ARBA00022448"/>
    </source>
</evidence>
<keyword evidence="6 14" id="KW-0812">Transmembrane</keyword>
<organism evidence="19 20">
    <name type="scientific">Mesoterricola silvestris</name>
    <dbReference type="NCBI Taxonomy" id="2927979"/>
    <lineage>
        <taxon>Bacteria</taxon>
        <taxon>Pseudomonadati</taxon>
        <taxon>Acidobacteriota</taxon>
        <taxon>Holophagae</taxon>
        <taxon>Holophagales</taxon>
        <taxon>Holophagaceae</taxon>
        <taxon>Mesoterricola</taxon>
    </lineage>
</organism>
<dbReference type="InterPro" id="IPR039426">
    <property type="entry name" value="TonB-dep_rcpt-like"/>
</dbReference>
<feature type="domain" description="TonB-dependent receptor-like beta-barrel" evidence="17">
    <location>
        <begin position="237"/>
        <end position="669"/>
    </location>
</feature>
<dbReference type="CDD" id="cd01347">
    <property type="entry name" value="ligand_gated_channel"/>
    <property type="match status" value="1"/>
</dbReference>
<dbReference type="Gene3D" id="2.40.170.20">
    <property type="entry name" value="TonB-dependent receptor, beta-barrel domain"/>
    <property type="match status" value="1"/>
</dbReference>
<feature type="chain" id="PRO_5041366868" evidence="16">
    <location>
        <begin position="20"/>
        <end position="700"/>
    </location>
</feature>
<comment type="subcellular location">
    <subcellularLocation>
        <location evidence="1 14">Cell outer membrane</location>
        <topology evidence="1 14">Multi-pass membrane protein</topology>
    </subcellularLocation>
</comment>
<dbReference type="InterPro" id="IPR037066">
    <property type="entry name" value="Plug_dom_sf"/>
</dbReference>
<dbReference type="InterPro" id="IPR000531">
    <property type="entry name" value="Beta-barrel_TonB"/>
</dbReference>
<protein>
    <submittedName>
        <fullName evidence="19">Ferrisiderophore receptor</fullName>
    </submittedName>
</protein>
<evidence type="ECO:0000259" key="18">
    <source>
        <dbReference type="Pfam" id="PF07715"/>
    </source>
</evidence>
<accession>A0AA48GQR8</accession>
<sequence length="700" mass="75879">MSARTLSLAFLALPLLSQAPPQEASLPEVKVRGRAAKEDPKAPVVGYVATRSATATKLDLPLAETPQAISVITADQIRDQGARTLQEVLRYAPGVNADVYGLDNRGDWFLLRGGSQGSTLLDGLRRPLSGWYGIVRDEPYAFERVEVLRGPASVMAGQNGPGGVVNLVSKRPQAQAQNEVEVQGGTFGHRQVAADVTGPADAKGEWLYRVVALGRDSRTQVDHADEERQLVAPSLTWRPGTAGSVTVFAEYQRDRSKNTEGFFPLVGTVTPGPHGFIPTNTFISEPDWDTYGGTRIRGGFEAEYRLGAAWTLRAGARHDEVNGKLRSMYANYWEGFLPDGRSLDRTWYATDNHSSVTNAQVLVEGRLAWGNIRHTVMAGVDGLWMRDSQAYLSGAATPLDVYAPAYGAFPRPVLAFGPATVTRTRETGLVAQDQMKIDGRFVVMAGLRLDRSRGGVEGAPDKADSASTRNLGLLYLAEGGWSPYASYAESFEPVAGADVHGVAFRPKRGRQVEAGLKWAPAGPFTASAAAYRLVETNRLTTDPSDPGNQVQKGEVTVRGAELEANANLPAWDLVAKYTLALAEFTASSDPADPSLGKRVPNVPEHAASLWAVRKFRGGLQGFRAGLGVRYVGVTWDGTDTQKTPANTLWDGLASYERGPWRFALNATNLFDRTYVVALLNRGDAWFGTRRKVVLSAGYRW</sequence>
<keyword evidence="12 19" id="KW-0675">Receptor</keyword>
<dbReference type="SUPFAM" id="SSF56935">
    <property type="entry name" value="Porins"/>
    <property type="match status" value="1"/>
</dbReference>
<keyword evidence="11 14" id="KW-0472">Membrane</keyword>
<dbReference type="EMBL" id="AP027080">
    <property type="protein sequence ID" value="BDU72287.1"/>
    <property type="molecule type" value="Genomic_DNA"/>
</dbReference>
<keyword evidence="9" id="KW-0406">Ion transport</keyword>
<keyword evidence="4 14" id="KW-1134">Transmembrane beta strand</keyword>
<keyword evidence="5" id="KW-0410">Iron transport</keyword>